<comment type="caution">
    <text evidence="1">The sequence shown here is derived from an EMBL/GenBank/DDBJ whole genome shotgun (WGS) entry which is preliminary data.</text>
</comment>
<accession>A0A545T2H1</accession>
<reference evidence="1 2" key="1">
    <citation type="submission" date="2019-06" db="EMBL/GenBank/DDBJ databases">
        <title>Draft genome of Aliikangiella marina GYP-15.</title>
        <authorList>
            <person name="Wang G."/>
        </authorList>
    </citation>
    <scope>NUCLEOTIDE SEQUENCE [LARGE SCALE GENOMIC DNA]</scope>
    <source>
        <strain evidence="1 2">GYP-15</strain>
    </source>
</reference>
<dbReference type="AlphaFoldDB" id="A0A545T2H1"/>
<evidence type="ECO:0000313" key="2">
    <source>
        <dbReference type="Proteomes" id="UP000317839"/>
    </source>
</evidence>
<dbReference type="OrthoDB" id="6819422at2"/>
<dbReference type="RefSeq" id="WP_142943812.1">
    <property type="nucleotide sequence ID" value="NZ_VIKR01000006.1"/>
</dbReference>
<protein>
    <submittedName>
        <fullName evidence="1">Uncharacterized protein</fullName>
    </submittedName>
</protein>
<name>A0A545T2H1_9GAMM</name>
<keyword evidence="2" id="KW-1185">Reference proteome</keyword>
<dbReference type="Proteomes" id="UP000317839">
    <property type="component" value="Unassembled WGS sequence"/>
</dbReference>
<gene>
    <name evidence="1" type="ORF">FLL45_19860</name>
</gene>
<evidence type="ECO:0000313" key="1">
    <source>
        <dbReference type="EMBL" id="TQV71414.1"/>
    </source>
</evidence>
<sequence length="168" mass="18739">MKVKRYLVNKGNGTNSTHVSIVDDYWIPVSPYISNYLRACSSGQPNTIAKHVEDLHFLLTFLSAQNKGIGIDIISRAESGEFLSKKEVNRFVEAAKKLKSCIGKTVQKKTFTNKSLQNAIHSSQKGKDQVSTDTTSARLRVAIKFITYLFEGMHGKVNSSKETNANFH</sequence>
<organism evidence="1 2">
    <name type="scientific">Aliikangiella marina</name>
    <dbReference type="NCBI Taxonomy" id="1712262"/>
    <lineage>
        <taxon>Bacteria</taxon>
        <taxon>Pseudomonadati</taxon>
        <taxon>Pseudomonadota</taxon>
        <taxon>Gammaproteobacteria</taxon>
        <taxon>Oceanospirillales</taxon>
        <taxon>Pleioneaceae</taxon>
        <taxon>Aliikangiella</taxon>
    </lineage>
</organism>
<proteinExistence type="predicted"/>
<dbReference type="EMBL" id="VIKR01000006">
    <property type="protein sequence ID" value="TQV71414.1"/>
    <property type="molecule type" value="Genomic_DNA"/>
</dbReference>